<gene>
    <name evidence="2" type="ORF">Rhe02_77790</name>
</gene>
<evidence type="ECO:0000313" key="2">
    <source>
        <dbReference type="EMBL" id="GIH09712.1"/>
    </source>
</evidence>
<evidence type="ECO:0000256" key="1">
    <source>
        <dbReference type="SAM" id="MobiDB-lite"/>
    </source>
</evidence>
<feature type="region of interest" description="Disordered" evidence="1">
    <location>
        <begin position="332"/>
        <end position="398"/>
    </location>
</feature>
<feature type="region of interest" description="Disordered" evidence="1">
    <location>
        <begin position="186"/>
        <end position="227"/>
    </location>
</feature>
<name>A0A8J3QHH3_9ACTN</name>
<dbReference type="EMBL" id="BONY01000074">
    <property type="protein sequence ID" value="GIH09712.1"/>
    <property type="molecule type" value="Genomic_DNA"/>
</dbReference>
<proteinExistence type="predicted"/>
<keyword evidence="3" id="KW-1185">Reference proteome</keyword>
<dbReference type="Proteomes" id="UP000612899">
    <property type="component" value="Unassembled WGS sequence"/>
</dbReference>
<protein>
    <submittedName>
        <fullName evidence="2">Uncharacterized protein</fullName>
    </submittedName>
</protein>
<sequence length="398" mass="36997">MQFMAQRMSSPIAFQASGGTALASAAASLLAAIQQFRKSSDLSATWTGASAQAHEQRAAKLIDAATRVAQAIARAQTVTASGATRMQTLKTQNDATVASAIAGRFVVLPSGQVVPGPEHYASAVGPHAAAIMKMYWTIAKLYTGQVNANVATSTATDGQVAATLAAIAIEFFADLLKKKGGANPAALQPPTGLPGSTPLDPFTIPPEPPAIPDPGPTGPGTSLAGAGALGGAGSFPGGLGGGYGGPGMAGGGLGGIGGPGGLGPGGGGLPGGAAGAGGPGMMGGVPIGGGAAGAGVAGRGGGAAGGAMLGRGGASGGVAAGGAGVAGAGGARGGAAGGAAGGRGGAAGARGGAGGAGGAMGPMGYGSGQHEEHADSDTWLREDGNPWDPDEAPGSVLS</sequence>
<feature type="compositionally biased region" description="Gly residues" evidence="1">
    <location>
        <begin position="332"/>
        <end position="367"/>
    </location>
</feature>
<comment type="caution">
    <text evidence="2">The sequence shown here is derived from an EMBL/GenBank/DDBJ whole genome shotgun (WGS) entry which is preliminary data.</text>
</comment>
<reference evidence="2" key="1">
    <citation type="submission" date="2021-01" db="EMBL/GenBank/DDBJ databases">
        <title>Whole genome shotgun sequence of Rhizocola hellebori NBRC 109834.</title>
        <authorList>
            <person name="Komaki H."/>
            <person name="Tamura T."/>
        </authorList>
    </citation>
    <scope>NUCLEOTIDE SEQUENCE</scope>
    <source>
        <strain evidence="2">NBRC 109834</strain>
    </source>
</reference>
<evidence type="ECO:0000313" key="3">
    <source>
        <dbReference type="Proteomes" id="UP000612899"/>
    </source>
</evidence>
<dbReference type="AlphaFoldDB" id="A0A8J3QHH3"/>
<accession>A0A8J3QHH3</accession>
<dbReference type="RefSeq" id="WP_203913445.1">
    <property type="nucleotide sequence ID" value="NZ_BONY01000074.1"/>
</dbReference>
<feature type="compositionally biased region" description="Basic and acidic residues" evidence="1">
    <location>
        <begin position="369"/>
        <end position="384"/>
    </location>
</feature>
<feature type="compositionally biased region" description="Pro residues" evidence="1">
    <location>
        <begin position="203"/>
        <end position="217"/>
    </location>
</feature>
<organism evidence="2 3">
    <name type="scientific">Rhizocola hellebori</name>
    <dbReference type="NCBI Taxonomy" id="1392758"/>
    <lineage>
        <taxon>Bacteria</taxon>
        <taxon>Bacillati</taxon>
        <taxon>Actinomycetota</taxon>
        <taxon>Actinomycetes</taxon>
        <taxon>Micromonosporales</taxon>
        <taxon>Micromonosporaceae</taxon>
        <taxon>Rhizocola</taxon>
    </lineage>
</organism>